<dbReference type="EMBL" id="CP016438">
    <property type="protein sequence ID" value="ANS70579.1"/>
    <property type="molecule type" value="Genomic_DNA"/>
</dbReference>
<dbReference type="PATRIC" id="fig|1915.4.peg.9203"/>
<dbReference type="InterPro" id="IPR002347">
    <property type="entry name" value="SDR_fam"/>
</dbReference>
<evidence type="ECO:0000313" key="3">
    <source>
        <dbReference type="EMBL" id="ANS70579.1"/>
    </source>
</evidence>
<evidence type="ECO:0000256" key="2">
    <source>
        <dbReference type="ARBA" id="ARBA00023002"/>
    </source>
</evidence>
<dbReference type="PANTHER" id="PTHR42760">
    <property type="entry name" value="SHORT-CHAIN DEHYDROGENASES/REDUCTASES FAMILY MEMBER"/>
    <property type="match status" value="1"/>
</dbReference>
<protein>
    <submittedName>
        <fullName evidence="3">2-deoxy-D-gluconate 3-dehydrogenase</fullName>
    </submittedName>
</protein>
<dbReference type="SUPFAM" id="SSF51735">
    <property type="entry name" value="NAD(P)-binding Rossmann-fold domains"/>
    <property type="match status" value="1"/>
</dbReference>
<comment type="similarity">
    <text evidence="1">Belongs to the short-chain dehydrogenases/reductases (SDR) family.</text>
</comment>
<dbReference type="Pfam" id="PF13561">
    <property type="entry name" value="adh_short_C2"/>
    <property type="match status" value="1"/>
</dbReference>
<dbReference type="Gene3D" id="3.40.50.720">
    <property type="entry name" value="NAD(P)-binding Rossmann-like Domain"/>
    <property type="match status" value="1"/>
</dbReference>
<evidence type="ECO:0000313" key="4">
    <source>
        <dbReference type="Proteomes" id="UP000092598"/>
    </source>
</evidence>
<dbReference type="Proteomes" id="UP000092598">
    <property type="component" value="Chromosome"/>
</dbReference>
<organism evidence="3 4">
    <name type="scientific">Streptomyces lincolnensis</name>
    <dbReference type="NCBI Taxonomy" id="1915"/>
    <lineage>
        <taxon>Bacteria</taxon>
        <taxon>Bacillati</taxon>
        <taxon>Actinomycetota</taxon>
        <taxon>Actinomycetes</taxon>
        <taxon>Kitasatosporales</taxon>
        <taxon>Streptomycetaceae</taxon>
        <taxon>Streptomyces</taxon>
    </lineage>
</organism>
<accession>A0A1B1MPP5</accession>
<proteinExistence type="inferred from homology"/>
<dbReference type="InterPro" id="IPR036291">
    <property type="entry name" value="NAD(P)-bd_dom_sf"/>
</dbReference>
<dbReference type="PANTHER" id="PTHR42760:SF5">
    <property type="entry name" value="2-DEHYDRO-3-DEOXY-D-GLUCONATE 5-DEHYDROGENASE"/>
    <property type="match status" value="1"/>
</dbReference>
<reference evidence="3 4" key="1">
    <citation type="submission" date="2016-07" db="EMBL/GenBank/DDBJ databases">
        <title>Enhancement of antibiotic productionsby engineered nitrateutilization in actinobacteria.</title>
        <authorList>
            <person name="Meng S.C."/>
        </authorList>
    </citation>
    <scope>NUCLEOTIDE SEQUENCE [LARGE SCALE GENOMIC DNA]</scope>
    <source>
        <strain evidence="3 4">NRRL 2936</strain>
    </source>
</reference>
<keyword evidence="2" id="KW-0560">Oxidoreductase</keyword>
<name>A0A1B1MPP5_STRLN</name>
<gene>
    <name evidence="3" type="ORF">SLINC_8355</name>
</gene>
<keyword evidence="4" id="KW-1185">Reference proteome</keyword>
<dbReference type="PRINTS" id="PR00081">
    <property type="entry name" value="GDHRDH"/>
</dbReference>
<sequence length="105" mass="11129">MKAVVYRGARTLEIERRVAEAPALAKEWGGRGVNVSAIAPGYIATDNTEALRADPQRNQATLGRIPAGRWRRADDLAGATVFLASPASGYVNGVVLPVDGGWLGR</sequence>
<evidence type="ECO:0000256" key="1">
    <source>
        <dbReference type="ARBA" id="ARBA00006484"/>
    </source>
</evidence>
<dbReference type="KEGG" id="sls:SLINC_8355"/>
<dbReference type="STRING" id="1915.SLINC_8355"/>
<dbReference type="GO" id="GO:0016616">
    <property type="term" value="F:oxidoreductase activity, acting on the CH-OH group of donors, NAD or NADP as acceptor"/>
    <property type="evidence" value="ECO:0007669"/>
    <property type="project" value="TreeGrafter"/>
</dbReference>
<dbReference type="AlphaFoldDB" id="A0A1B1MPP5"/>